<dbReference type="EMBL" id="AZAC01000004">
    <property type="protein sequence ID" value="KIX15098.1"/>
    <property type="molecule type" value="Genomic_DNA"/>
</dbReference>
<keyword evidence="5" id="KW-0167">Capsid protein</keyword>
<keyword evidence="3 4" id="KW-0663">Pyridoxal phosphate</keyword>
<dbReference type="AlphaFoldDB" id="A0A0D2HXR9"/>
<dbReference type="FunCoup" id="A0A0D2HXR9">
    <property type="interactions" value="591"/>
</dbReference>
<evidence type="ECO:0000256" key="4">
    <source>
        <dbReference type="RuleBase" id="RU004508"/>
    </source>
</evidence>
<keyword evidence="5" id="KW-0946">Virion</keyword>
<sequence length="380" mass="41348">MPYARQCLDEKDLQAMLQVLRSDWLTTGPNVAAFEEGLTDLTGASEAVSVSSGTAALHTAMAGAQVGPGDEVLVTTMTFVASANCAVYQGATPVFCDVSSDSLLIDPDSVAERISHKTKAVVAVDYTGQPCDYDALKAICEQYGSVLIGDAAHSLGGSYKGRKVGTLADLTAMSFHPAKHITTGEGGAVLAEDPEAAKRMRSFRNHGIDLDLKQRAAKGTWHYEMTSLGYNYRLNDFQCILGLSQLAKLPAWVERRKELAKRYNQAFADMPGLVTLVNAPDRENSQHIYVVKLDLTRLSADRDQIYKALRAEGIGVNVHYTPVHMHPFYRQNFGTKEGTAPRAEQAAKEILTLPLFPLMSDADADDVVMAMDKVLKAYLL</sequence>
<gene>
    <name evidence="5" type="ORF">X474_04845</name>
</gene>
<dbReference type="InterPro" id="IPR015424">
    <property type="entry name" value="PyrdxlP-dep_Trfase"/>
</dbReference>
<organism evidence="5 6">
    <name type="scientific">Dethiosulfatarculus sandiegensis</name>
    <dbReference type="NCBI Taxonomy" id="1429043"/>
    <lineage>
        <taxon>Bacteria</taxon>
        <taxon>Pseudomonadati</taxon>
        <taxon>Thermodesulfobacteriota</taxon>
        <taxon>Desulfarculia</taxon>
        <taxon>Desulfarculales</taxon>
        <taxon>Desulfarculaceae</taxon>
        <taxon>Dethiosulfatarculus</taxon>
    </lineage>
</organism>
<feature type="active site" description="Proton acceptor" evidence="2">
    <location>
        <position position="179"/>
    </location>
</feature>
<dbReference type="InterPro" id="IPR020026">
    <property type="entry name" value="PseC"/>
</dbReference>
<dbReference type="InterPro" id="IPR015421">
    <property type="entry name" value="PyrdxlP-dep_Trfase_major"/>
</dbReference>
<name>A0A0D2HXR9_9BACT</name>
<comment type="similarity">
    <text evidence="1 4">Belongs to the DegT/DnrJ/EryC1 family.</text>
</comment>
<evidence type="ECO:0000256" key="1">
    <source>
        <dbReference type="ARBA" id="ARBA00037999"/>
    </source>
</evidence>
<accession>A0A0D2HXR9</accession>
<dbReference type="GO" id="GO:0000271">
    <property type="term" value="P:polysaccharide biosynthetic process"/>
    <property type="evidence" value="ECO:0007669"/>
    <property type="project" value="TreeGrafter"/>
</dbReference>
<dbReference type="Gene3D" id="3.90.1150.10">
    <property type="entry name" value="Aspartate Aminotransferase, domain 1"/>
    <property type="match status" value="1"/>
</dbReference>
<dbReference type="PANTHER" id="PTHR30244">
    <property type="entry name" value="TRANSAMINASE"/>
    <property type="match status" value="1"/>
</dbReference>
<dbReference type="GO" id="GO:0030170">
    <property type="term" value="F:pyridoxal phosphate binding"/>
    <property type="evidence" value="ECO:0007669"/>
    <property type="project" value="TreeGrafter"/>
</dbReference>
<evidence type="ECO:0000313" key="5">
    <source>
        <dbReference type="EMBL" id="KIX15098.1"/>
    </source>
</evidence>
<evidence type="ECO:0000256" key="2">
    <source>
        <dbReference type="PIRSR" id="PIRSR000390-1"/>
    </source>
</evidence>
<proteinExistence type="inferred from homology"/>
<dbReference type="STRING" id="1429043.X474_04845"/>
<evidence type="ECO:0000313" key="6">
    <source>
        <dbReference type="Proteomes" id="UP000032233"/>
    </source>
</evidence>
<dbReference type="InterPro" id="IPR015422">
    <property type="entry name" value="PyrdxlP-dep_Trfase_small"/>
</dbReference>
<feature type="modified residue" description="N6-(pyridoxal phosphate)lysine" evidence="3">
    <location>
        <position position="179"/>
    </location>
</feature>
<dbReference type="InParanoid" id="A0A0D2HXR9"/>
<keyword evidence="6" id="KW-1185">Reference proteome</keyword>
<comment type="caution">
    <text evidence="5">The sequence shown here is derived from an EMBL/GenBank/DDBJ whole genome shotgun (WGS) entry which is preliminary data.</text>
</comment>
<dbReference type="Proteomes" id="UP000032233">
    <property type="component" value="Unassembled WGS sequence"/>
</dbReference>
<dbReference type="Pfam" id="PF01041">
    <property type="entry name" value="DegT_DnrJ_EryC1"/>
    <property type="match status" value="1"/>
</dbReference>
<evidence type="ECO:0000256" key="3">
    <source>
        <dbReference type="PIRSR" id="PIRSR000390-2"/>
    </source>
</evidence>
<protein>
    <submittedName>
        <fullName evidence="5">Spore coat protein</fullName>
    </submittedName>
</protein>
<reference evidence="5 6" key="1">
    <citation type="submission" date="2013-11" db="EMBL/GenBank/DDBJ databases">
        <title>Metagenomic analysis of a methanogenic consortium involved in long chain n-alkane degradation.</title>
        <authorList>
            <person name="Davidova I.A."/>
            <person name="Callaghan A.V."/>
            <person name="Wawrik B."/>
            <person name="Pruitt S."/>
            <person name="Marks C."/>
            <person name="Duncan K.E."/>
            <person name="Suflita J.M."/>
        </authorList>
    </citation>
    <scope>NUCLEOTIDE SEQUENCE [LARGE SCALE GENOMIC DNA]</scope>
    <source>
        <strain evidence="5 6">SPR</strain>
    </source>
</reference>
<dbReference type="CDD" id="cd00616">
    <property type="entry name" value="AHBA_syn"/>
    <property type="match status" value="1"/>
</dbReference>
<dbReference type="GO" id="GO:0008483">
    <property type="term" value="F:transaminase activity"/>
    <property type="evidence" value="ECO:0007669"/>
    <property type="project" value="TreeGrafter"/>
</dbReference>
<dbReference type="InterPro" id="IPR000653">
    <property type="entry name" value="DegT/StrS_aminotransferase"/>
</dbReference>
<dbReference type="Gene3D" id="3.40.640.10">
    <property type="entry name" value="Type I PLP-dependent aspartate aminotransferase-like (Major domain)"/>
    <property type="match status" value="1"/>
</dbReference>
<dbReference type="NCBIfam" id="TIGR03588">
    <property type="entry name" value="PseC"/>
    <property type="match status" value="1"/>
</dbReference>
<dbReference type="PIRSF" id="PIRSF000390">
    <property type="entry name" value="PLP_StrS"/>
    <property type="match status" value="1"/>
</dbReference>
<dbReference type="PANTHER" id="PTHR30244:SF34">
    <property type="entry name" value="DTDP-4-AMINO-4,6-DIDEOXYGALACTOSE TRANSAMINASE"/>
    <property type="match status" value="1"/>
</dbReference>
<dbReference type="SUPFAM" id="SSF53383">
    <property type="entry name" value="PLP-dependent transferases"/>
    <property type="match status" value="1"/>
</dbReference>